<accession>A0A381XJK1</accession>
<dbReference type="Pfam" id="PF07238">
    <property type="entry name" value="PilZ"/>
    <property type="match status" value="1"/>
</dbReference>
<keyword evidence="1" id="KW-0812">Transmembrane</keyword>
<proteinExistence type="predicted"/>
<protein>
    <recommendedName>
        <fullName evidence="2">PilZ domain-containing protein</fullName>
    </recommendedName>
</protein>
<reference evidence="3" key="1">
    <citation type="submission" date="2018-05" db="EMBL/GenBank/DDBJ databases">
        <authorList>
            <person name="Lanie J.A."/>
            <person name="Ng W.-L."/>
            <person name="Kazmierczak K.M."/>
            <person name="Andrzejewski T.M."/>
            <person name="Davidsen T.M."/>
            <person name="Wayne K.J."/>
            <person name="Tettelin H."/>
            <person name="Glass J.I."/>
            <person name="Rusch D."/>
            <person name="Podicherti R."/>
            <person name="Tsui H.-C.T."/>
            <person name="Winkler M.E."/>
        </authorList>
    </citation>
    <scope>NUCLEOTIDE SEQUENCE</scope>
</reference>
<evidence type="ECO:0000259" key="2">
    <source>
        <dbReference type="Pfam" id="PF07238"/>
    </source>
</evidence>
<name>A0A381XJK1_9ZZZZ</name>
<sequence>MHTAVMLATLPAVLAQGYLKTDSDLVFTGQMQWILLLVGLGIVGVIALKFITKARTERSQKRKRSAVQGSKSQAFLDRAQHLGFRQNEARMVERIARRLAPKSPLNLLNSGQGREFLMGDLEKGIVQRGREIKLLGRIKQRLEALRDSDVHQREWVRVDANIAVWVSKQGLTNQETAALVDDEDEAEADGEGLFANLDSVSGRLLDISEGGAAIDIEMDVGRGDQVQFWSGDPRIVLGETRADVVSISKSDEGTTILHLHFIDPDLRDLRSAILQLKGEEEDD</sequence>
<dbReference type="EMBL" id="UINC01015334">
    <property type="protein sequence ID" value="SVA64651.1"/>
    <property type="molecule type" value="Genomic_DNA"/>
</dbReference>
<dbReference type="GO" id="GO:0035438">
    <property type="term" value="F:cyclic-di-GMP binding"/>
    <property type="evidence" value="ECO:0007669"/>
    <property type="project" value="InterPro"/>
</dbReference>
<evidence type="ECO:0000256" key="1">
    <source>
        <dbReference type="SAM" id="Phobius"/>
    </source>
</evidence>
<evidence type="ECO:0000313" key="3">
    <source>
        <dbReference type="EMBL" id="SVA64651.1"/>
    </source>
</evidence>
<dbReference type="InterPro" id="IPR009875">
    <property type="entry name" value="PilZ_domain"/>
</dbReference>
<feature type="transmembrane region" description="Helical" evidence="1">
    <location>
        <begin position="31"/>
        <end position="52"/>
    </location>
</feature>
<keyword evidence="1" id="KW-0472">Membrane</keyword>
<feature type="domain" description="PilZ" evidence="2">
    <location>
        <begin position="198"/>
        <end position="273"/>
    </location>
</feature>
<keyword evidence="1" id="KW-1133">Transmembrane helix</keyword>
<gene>
    <name evidence="3" type="ORF">METZ01_LOCUS117505</name>
</gene>
<organism evidence="3">
    <name type="scientific">marine metagenome</name>
    <dbReference type="NCBI Taxonomy" id="408172"/>
    <lineage>
        <taxon>unclassified sequences</taxon>
        <taxon>metagenomes</taxon>
        <taxon>ecological metagenomes</taxon>
    </lineage>
</organism>
<dbReference type="AlphaFoldDB" id="A0A381XJK1"/>